<evidence type="ECO:0000313" key="9">
    <source>
        <dbReference type="EMBL" id="CAD1847975.1"/>
    </source>
</evidence>
<dbReference type="Pfam" id="PF06749">
    <property type="entry name" value="DUF1218"/>
    <property type="match status" value="1"/>
</dbReference>
<dbReference type="InterPro" id="IPR052222">
    <property type="entry name" value="DESIGUAL"/>
</dbReference>
<protein>
    <submittedName>
        <fullName evidence="9">Uncharacterized protein</fullName>
    </submittedName>
</protein>
<feature type="region of interest" description="Disordered" evidence="7">
    <location>
        <begin position="177"/>
        <end position="198"/>
    </location>
</feature>
<evidence type="ECO:0000256" key="5">
    <source>
        <dbReference type="ARBA" id="ARBA00023136"/>
    </source>
</evidence>
<gene>
    <name evidence="9" type="ORF">CB5_LOCUS31186</name>
</gene>
<evidence type="ECO:0000256" key="3">
    <source>
        <dbReference type="ARBA" id="ARBA00022729"/>
    </source>
</evidence>
<dbReference type="InterPro" id="IPR009606">
    <property type="entry name" value="DEAL/Modifying_wall_lignin1/2"/>
</dbReference>
<evidence type="ECO:0000256" key="8">
    <source>
        <dbReference type="SAM" id="Phobius"/>
    </source>
</evidence>
<comment type="similarity">
    <text evidence="6">Belongs to the DESIGUAL family.</text>
</comment>
<evidence type="ECO:0000256" key="7">
    <source>
        <dbReference type="SAM" id="MobiDB-lite"/>
    </source>
</evidence>
<comment type="subcellular location">
    <subcellularLocation>
        <location evidence="1">Endomembrane system</location>
        <topology evidence="1">Multi-pass membrane protein</topology>
    </subcellularLocation>
</comment>
<feature type="transmembrane region" description="Helical" evidence="8">
    <location>
        <begin position="89"/>
        <end position="116"/>
    </location>
</feature>
<proteinExistence type="inferred from homology"/>
<dbReference type="EMBL" id="CAJEUB010000064">
    <property type="protein sequence ID" value="CAD1847975.1"/>
    <property type="molecule type" value="Genomic_DNA"/>
</dbReference>
<keyword evidence="4 8" id="KW-1133">Transmembrane helix</keyword>
<dbReference type="PANTHER" id="PTHR31769">
    <property type="entry name" value="OS07G0462200 PROTEIN-RELATED"/>
    <property type="match status" value="1"/>
</dbReference>
<accession>A0A6V7QYW5</accession>
<dbReference type="GO" id="GO:0012505">
    <property type="term" value="C:endomembrane system"/>
    <property type="evidence" value="ECO:0007669"/>
    <property type="project" value="UniProtKB-SubCell"/>
</dbReference>
<evidence type="ECO:0000256" key="2">
    <source>
        <dbReference type="ARBA" id="ARBA00022692"/>
    </source>
</evidence>
<sequence>MALNQTMQFAVATLFFGVLSFLFDVFAELKKPPSGTPIQGKDVVICKFPNDPTVALGALSTVAIIICAAIGVLSLFFPYKGKSIPKNVLFQSTLLFVFFNVAVGVSLAGAGMTLWATLTEALHHIRNVHHNLESQCPTAKTGLFGGAGFVNLDASLFWLICLMLALNVREDHFSEDKEGNRRASIRKPPQLSFSREGE</sequence>
<organism evidence="9">
    <name type="scientific">Ananas comosus var. bracteatus</name>
    <name type="common">red pineapple</name>
    <dbReference type="NCBI Taxonomy" id="296719"/>
    <lineage>
        <taxon>Eukaryota</taxon>
        <taxon>Viridiplantae</taxon>
        <taxon>Streptophyta</taxon>
        <taxon>Embryophyta</taxon>
        <taxon>Tracheophyta</taxon>
        <taxon>Spermatophyta</taxon>
        <taxon>Magnoliopsida</taxon>
        <taxon>Liliopsida</taxon>
        <taxon>Poales</taxon>
        <taxon>Bromeliaceae</taxon>
        <taxon>Bromelioideae</taxon>
        <taxon>Ananas</taxon>
    </lineage>
</organism>
<feature type="transmembrane region" description="Helical" evidence="8">
    <location>
        <begin position="149"/>
        <end position="168"/>
    </location>
</feature>
<evidence type="ECO:0000256" key="4">
    <source>
        <dbReference type="ARBA" id="ARBA00022989"/>
    </source>
</evidence>
<feature type="transmembrane region" description="Helical" evidence="8">
    <location>
        <begin position="54"/>
        <end position="77"/>
    </location>
</feature>
<keyword evidence="5 8" id="KW-0472">Membrane</keyword>
<evidence type="ECO:0000256" key="1">
    <source>
        <dbReference type="ARBA" id="ARBA00004127"/>
    </source>
</evidence>
<keyword evidence="3" id="KW-0732">Signal</keyword>
<name>A0A6V7QYW5_ANACO</name>
<reference evidence="9" key="1">
    <citation type="submission" date="2020-07" db="EMBL/GenBank/DDBJ databases">
        <authorList>
            <person name="Lin J."/>
        </authorList>
    </citation>
    <scope>NUCLEOTIDE SEQUENCE</scope>
</reference>
<evidence type="ECO:0000256" key="6">
    <source>
        <dbReference type="ARBA" id="ARBA00029467"/>
    </source>
</evidence>
<keyword evidence="2 8" id="KW-0812">Transmembrane</keyword>
<dbReference type="AlphaFoldDB" id="A0A6V7QYW5"/>